<dbReference type="EMBL" id="CP158270">
    <property type="protein sequence ID" value="XDJ91826.1"/>
    <property type="molecule type" value="Genomic_DNA"/>
</dbReference>
<evidence type="ECO:0000256" key="3">
    <source>
        <dbReference type="ARBA" id="ARBA00023004"/>
    </source>
</evidence>
<evidence type="ECO:0000313" key="14">
    <source>
        <dbReference type="EMBL" id="XDJ57147.1"/>
    </source>
</evidence>
<protein>
    <submittedName>
        <fullName evidence="23">Cytochrome c</fullName>
    </submittedName>
</protein>
<dbReference type="PANTHER" id="PTHR35008:SF8">
    <property type="entry name" value="ALCOHOL DEHYDROGENASE CYTOCHROME C SUBUNIT"/>
    <property type="match status" value="1"/>
</dbReference>
<feature type="region of interest" description="Disordered" evidence="5">
    <location>
        <begin position="171"/>
        <end position="193"/>
    </location>
</feature>
<dbReference type="EMBL" id="CP158255">
    <property type="protein sequence ID" value="XDJ49674.1"/>
    <property type="molecule type" value="Genomic_DNA"/>
</dbReference>
<keyword evidence="24" id="KW-1185">Reference proteome</keyword>
<evidence type="ECO:0000313" key="13">
    <source>
        <dbReference type="EMBL" id="XDJ54488.1"/>
    </source>
</evidence>
<dbReference type="Gene3D" id="1.10.760.10">
    <property type="entry name" value="Cytochrome c-like domain"/>
    <property type="match status" value="1"/>
</dbReference>
<dbReference type="GeneID" id="93067428"/>
<evidence type="ECO:0000313" key="15">
    <source>
        <dbReference type="EMBL" id="XDJ69037.1"/>
    </source>
</evidence>
<dbReference type="GO" id="GO:0046872">
    <property type="term" value="F:metal ion binding"/>
    <property type="evidence" value="ECO:0007669"/>
    <property type="project" value="UniProtKB-KW"/>
</dbReference>
<evidence type="ECO:0000313" key="21">
    <source>
        <dbReference type="EMBL" id="XDJ92490.1"/>
    </source>
</evidence>
<evidence type="ECO:0000313" key="9">
    <source>
        <dbReference type="EMBL" id="XDJ41901.1"/>
    </source>
</evidence>
<dbReference type="Pfam" id="PF00034">
    <property type="entry name" value="Cytochrom_C"/>
    <property type="match status" value="1"/>
</dbReference>
<dbReference type="InterPro" id="IPR036909">
    <property type="entry name" value="Cyt_c-like_dom_sf"/>
</dbReference>
<feature type="domain" description="Cytochrome c" evidence="7">
    <location>
        <begin position="65"/>
        <end position="155"/>
    </location>
</feature>
<dbReference type="EMBL" id="CP158252">
    <property type="protein sequence ID" value="XDJ41901.1"/>
    <property type="molecule type" value="Genomic_DNA"/>
</dbReference>
<reference evidence="8 24" key="1">
    <citation type="journal article" date="2019" name="Int. J. Syst. Evol. Microbiol.">
        <title>The Global Catalogue of Microorganisms (GCM) 10K type strain sequencing project: providing services to taxonomists for standard genome sequencing and annotation.</title>
        <authorList>
            <consortium name="The Broad Institute Genomics Platform"/>
            <consortium name="The Broad Institute Genome Sequencing Center for Infectious Disease"/>
            <person name="Wu L."/>
            <person name="Ma J."/>
        </authorList>
    </citation>
    <scope>NUCLEOTIDE SEQUENCE [LARGE SCALE GENOMIC DNA]</scope>
    <source>
        <strain evidence="8 24">JCM 15515</strain>
    </source>
</reference>
<dbReference type="EMBL" id="CP158253">
    <property type="protein sequence ID" value="XDJ43729.1"/>
    <property type="molecule type" value="Genomic_DNA"/>
</dbReference>
<keyword evidence="6" id="KW-0472">Membrane</keyword>
<keyword evidence="6" id="KW-0812">Transmembrane</keyword>
<dbReference type="EMBL" id="CP158273">
    <property type="protein sequence ID" value="XDJ96196.1"/>
    <property type="molecule type" value="Genomic_DNA"/>
</dbReference>
<dbReference type="InterPro" id="IPR009056">
    <property type="entry name" value="Cyt_c-like_dom"/>
</dbReference>
<evidence type="ECO:0000256" key="2">
    <source>
        <dbReference type="ARBA" id="ARBA00022723"/>
    </source>
</evidence>
<dbReference type="EMBL" id="CP158267">
    <property type="protein sequence ID" value="XDJ78758.1"/>
    <property type="molecule type" value="Genomic_DNA"/>
</dbReference>
<dbReference type="EMBL" id="CP158263">
    <property type="protein sequence ID" value="XDJ72282.1"/>
    <property type="molecule type" value="Genomic_DNA"/>
</dbReference>
<dbReference type="GO" id="GO:0009055">
    <property type="term" value="F:electron transfer activity"/>
    <property type="evidence" value="ECO:0007669"/>
    <property type="project" value="InterPro"/>
</dbReference>
<dbReference type="Proteomes" id="UP001500573">
    <property type="component" value="Unassembled WGS sequence"/>
</dbReference>
<dbReference type="EMBL" id="CP158258">
    <property type="protein sequence ID" value="XDJ57147.1"/>
    <property type="molecule type" value="Genomic_DNA"/>
</dbReference>
<gene>
    <name evidence="14" type="ORF">ABRY90_07495</name>
    <name evidence="15" type="ORF">ABRY94_13355</name>
    <name evidence="21" type="ORF">ABRY95_08710</name>
    <name evidence="19" type="ORF">ABRY98_13290</name>
    <name evidence="9" type="ORF">ABRY99_13405</name>
    <name evidence="13" type="ORF">ABRZ00_07800</name>
    <name evidence="10" type="ORF">ABRZ02_08585</name>
    <name evidence="11" type="ORF">ABRZ04_11945</name>
    <name evidence="22" type="ORF">ABRZ05_00195</name>
    <name evidence="16" type="ORF">ABRZ06_01885</name>
    <name evidence="18" type="ORF">ABRZ07_07330</name>
    <name evidence="12" type="ORF">ABRZ09_10555</name>
    <name evidence="17" type="ORF">ABRZ10_01650</name>
    <name evidence="23" type="ORF">ABRZ11_13835</name>
    <name evidence="20" type="ORF">ABRZ12_05945</name>
    <name evidence="8" type="ORF">GCM10009108_13740</name>
</gene>
<accession>A0AB39H8Q5</accession>
<evidence type="ECO:0000313" key="24">
    <source>
        <dbReference type="Proteomes" id="UP001500573"/>
    </source>
</evidence>
<evidence type="ECO:0000313" key="8">
    <source>
        <dbReference type="EMBL" id="GAA0777713.1"/>
    </source>
</evidence>
<feature type="region of interest" description="Disordered" evidence="5">
    <location>
        <begin position="1"/>
        <end position="21"/>
    </location>
</feature>
<sequence length="193" mass="20825">MNDSRFNQQRREQPEPQEGSRPVPKVVLTVIGLLLLWAVFHLYTSFNPMPASVGDDRVAADFAVPATADGGQLYTANCVACHQASGAGVPGVFPPLSKSEWVDASDPGVMIRILLHGIHGPLTVEGVQYNGEMPNFARFSDEEIAALVTYVRSSFGNTASATDAKTVAQVREATQDQKSPWKGDEDLGLLLDK</sequence>
<dbReference type="InterPro" id="IPR051459">
    <property type="entry name" value="Cytochrome_c-type_DH"/>
</dbReference>
<feature type="compositionally biased region" description="Basic and acidic residues" evidence="5">
    <location>
        <begin position="173"/>
        <end position="193"/>
    </location>
</feature>
<evidence type="ECO:0000313" key="16">
    <source>
        <dbReference type="EMBL" id="XDJ72282.1"/>
    </source>
</evidence>
<evidence type="ECO:0000313" key="22">
    <source>
        <dbReference type="EMBL" id="XDJ96196.1"/>
    </source>
</evidence>
<reference evidence="23" key="3">
    <citation type="submission" date="2024-05" db="EMBL/GenBank/DDBJ databases">
        <authorList>
            <person name="Luo Y.-C."/>
            <person name="Nicholds J."/>
            <person name="Mortimer T."/>
            <person name="Maboni G."/>
        </authorList>
    </citation>
    <scope>NUCLEOTIDE SEQUENCE</scope>
    <source>
        <strain evidence="22">124370</strain>
        <strain evidence="23">124566</strain>
        <strain evidence="21">124953</strain>
        <strain evidence="20">130308</strain>
        <strain evidence="19">130416</strain>
        <strain evidence="18">141555</strain>
        <strain evidence="17">143769</strain>
        <strain evidence="16">143936</strain>
        <strain evidence="15">144863</strain>
        <strain evidence="14">148131</strain>
        <strain evidence="13">150221</strain>
        <strain evidence="12">151108</strain>
        <strain evidence="11">151836</strain>
        <strain evidence="10">153271</strain>
        <strain evidence="9">153920</strain>
    </source>
</reference>
<dbReference type="KEGG" id="cgin:ABRZ00_07800"/>
<keyword evidence="6" id="KW-1133">Transmembrane helix</keyword>
<dbReference type="EMBL" id="BAAAEX010000008">
    <property type="protein sequence ID" value="GAA0777713.1"/>
    <property type="molecule type" value="Genomic_DNA"/>
</dbReference>
<dbReference type="EMBL" id="CP158269">
    <property type="protein sequence ID" value="XDJ87882.1"/>
    <property type="molecule type" value="Genomic_DNA"/>
</dbReference>
<organism evidence="23">
    <name type="scientific">Castellaniella ginsengisoli</name>
    <dbReference type="NCBI Taxonomy" id="546114"/>
    <lineage>
        <taxon>Bacteria</taxon>
        <taxon>Pseudomonadati</taxon>
        <taxon>Pseudomonadota</taxon>
        <taxon>Betaproteobacteria</taxon>
        <taxon>Burkholderiales</taxon>
        <taxon>Alcaligenaceae</taxon>
        <taxon>Castellaniella</taxon>
    </lineage>
</organism>
<dbReference type="EMBL" id="CP158257">
    <property type="protein sequence ID" value="XDJ54488.1"/>
    <property type="molecule type" value="Genomic_DNA"/>
</dbReference>
<evidence type="ECO:0000313" key="18">
    <source>
        <dbReference type="EMBL" id="XDJ78758.1"/>
    </source>
</evidence>
<dbReference type="EMBL" id="CP158262">
    <property type="protein sequence ID" value="XDJ69037.1"/>
    <property type="molecule type" value="Genomic_DNA"/>
</dbReference>
<evidence type="ECO:0000313" key="11">
    <source>
        <dbReference type="EMBL" id="XDJ47011.1"/>
    </source>
</evidence>
<dbReference type="PROSITE" id="PS51007">
    <property type="entry name" value="CYTC"/>
    <property type="match status" value="1"/>
</dbReference>
<dbReference type="EMBL" id="CP158254">
    <property type="protein sequence ID" value="XDJ47011.1"/>
    <property type="molecule type" value="Genomic_DNA"/>
</dbReference>
<proteinExistence type="predicted"/>
<name>A0AB39H8Q5_9BURK</name>
<evidence type="ECO:0000256" key="6">
    <source>
        <dbReference type="SAM" id="Phobius"/>
    </source>
</evidence>
<feature type="transmembrane region" description="Helical" evidence="6">
    <location>
        <begin position="26"/>
        <end position="43"/>
    </location>
</feature>
<keyword evidence="3 4" id="KW-0408">Iron</keyword>
<evidence type="ECO:0000256" key="4">
    <source>
        <dbReference type="PROSITE-ProRule" id="PRU00433"/>
    </source>
</evidence>
<evidence type="ECO:0000313" key="19">
    <source>
        <dbReference type="EMBL" id="XDJ87882.1"/>
    </source>
</evidence>
<dbReference type="RefSeq" id="WP_343836775.1">
    <property type="nucleotide sequence ID" value="NZ_BAAAEX010000008.1"/>
</dbReference>
<evidence type="ECO:0000259" key="7">
    <source>
        <dbReference type="PROSITE" id="PS51007"/>
    </source>
</evidence>
<evidence type="ECO:0000256" key="5">
    <source>
        <dbReference type="SAM" id="MobiDB-lite"/>
    </source>
</evidence>
<reference evidence="8" key="2">
    <citation type="submission" date="2023-12" db="EMBL/GenBank/DDBJ databases">
        <authorList>
            <person name="Sun Q."/>
            <person name="Inoue M."/>
        </authorList>
    </citation>
    <scope>NUCLEOTIDE SEQUENCE</scope>
    <source>
        <strain evidence="8">JCM 15515</strain>
    </source>
</reference>
<dbReference type="EMBL" id="CP158272">
    <property type="protein sequence ID" value="XDJ98844.1"/>
    <property type="molecule type" value="Genomic_DNA"/>
</dbReference>
<keyword evidence="1 4" id="KW-0349">Heme</keyword>
<dbReference type="PANTHER" id="PTHR35008">
    <property type="entry name" value="BLL4482 PROTEIN-RELATED"/>
    <property type="match status" value="1"/>
</dbReference>
<dbReference type="AlphaFoldDB" id="A0AB39H8Q5"/>
<evidence type="ECO:0000313" key="23">
    <source>
        <dbReference type="EMBL" id="XDJ98844.1"/>
    </source>
</evidence>
<keyword evidence="2 4" id="KW-0479">Metal-binding</keyword>
<dbReference type="EMBL" id="CP158271">
    <property type="protein sequence ID" value="XDJ92490.1"/>
    <property type="molecule type" value="Genomic_DNA"/>
</dbReference>
<evidence type="ECO:0000313" key="20">
    <source>
        <dbReference type="EMBL" id="XDJ91826.1"/>
    </source>
</evidence>
<dbReference type="EMBL" id="CP158265">
    <property type="protein sequence ID" value="XDJ77548.1"/>
    <property type="molecule type" value="Genomic_DNA"/>
</dbReference>
<evidence type="ECO:0000313" key="12">
    <source>
        <dbReference type="EMBL" id="XDJ49674.1"/>
    </source>
</evidence>
<evidence type="ECO:0000313" key="10">
    <source>
        <dbReference type="EMBL" id="XDJ43729.1"/>
    </source>
</evidence>
<evidence type="ECO:0000313" key="17">
    <source>
        <dbReference type="EMBL" id="XDJ77548.1"/>
    </source>
</evidence>
<evidence type="ECO:0000256" key="1">
    <source>
        <dbReference type="ARBA" id="ARBA00022617"/>
    </source>
</evidence>
<dbReference type="SUPFAM" id="SSF46626">
    <property type="entry name" value="Cytochrome c"/>
    <property type="match status" value="1"/>
</dbReference>
<dbReference type="GO" id="GO:0020037">
    <property type="term" value="F:heme binding"/>
    <property type="evidence" value="ECO:0007669"/>
    <property type="project" value="InterPro"/>
</dbReference>